<evidence type="ECO:0000259" key="7">
    <source>
        <dbReference type="Pfam" id="PF04545"/>
    </source>
</evidence>
<dbReference type="EMBL" id="JAAOIV010000002">
    <property type="protein sequence ID" value="NHN54653.1"/>
    <property type="molecule type" value="Genomic_DNA"/>
</dbReference>
<protein>
    <submittedName>
        <fullName evidence="8">Sigma-70 family RNA polymerase sigma factor</fullName>
    </submittedName>
</protein>
<dbReference type="GO" id="GO:0016987">
    <property type="term" value="F:sigma factor activity"/>
    <property type="evidence" value="ECO:0007669"/>
    <property type="project" value="UniProtKB-KW"/>
</dbReference>
<dbReference type="Pfam" id="PF04539">
    <property type="entry name" value="Sigma70_r3"/>
    <property type="match status" value="1"/>
</dbReference>
<dbReference type="NCBIfam" id="TIGR02937">
    <property type="entry name" value="sigma70-ECF"/>
    <property type="match status" value="1"/>
</dbReference>
<evidence type="ECO:0000313" key="8">
    <source>
        <dbReference type="EMBL" id="NHN54653.1"/>
    </source>
</evidence>
<keyword evidence="3" id="KW-0238">DNA-binding</keyword>
<dbReference type="GO" id="GO:0003677">
    <property type="term" value="F:DNA binding"/>
    <property type="evidence" value="ECO:0007669"/>
    <property type="project" value="UniProtKB-KW"/>
</dbReference>
<dbReference type="Pfam" id="PF04542">
    <property type="entry name" value="Sigma70_r2"/>
    <property type="match status" value="1"/>
</dbReference>
<dbReference type="Gene3D" id="1.20.140.160">
    <property type="match status" value="1"/>
</dbReference>
<dbReference type="InterPro" id="IPR000943">
    <property type="entry name" value="RNA_pol_sigma70"/>
</dbReference>
<dbReference type="InterPro" id="IPR007627">
    <property type="entry name" value="RNA_pol_sigma70_r2"/>
</dbReference>
<feature type="domain" description="RNA polymerase sigma-70 region 3" evidence="5">
    <location>
        <begin position="117"/>
        <end position="190"/>
    </location>
</feature>
<organism evidence="8 9">
    <name type="scientific">Metallococcus carri</name>
    <dbReference type="NCBI Taxonomy" id="1656884"/>
    <lineage>
        <taxon>Bacteria</taxon>
        <taxon>Bacillati</taxon>
        <taxon>Actinomycetota</taxon>
        <taxon>Actinomycetes</taxon>
        <taxon>Micrococcales</taxon>
        <taxon>Dermacoccaceae</taxon>
        <taxon>Metallococcus</taxon>
    </lineage>
</organism>
<comment type="caution">
    <text evidence="8">The sequence shown here is derived from an EMBL/GenBank/DDBJ whole genome shotgun (WGS) entry which is preliminary data.</text>
</comment>
<dbReference type="SUPFAM" id="SSF88659">
    <property type="entry name" value="Sigma3 and sigma4 domains of RNA polymerase sigma factors"/>
    <property type="match status" value="2"/>
</dbReference>
<dbReference type="RefSeq" id="WP_166192698.1">
    <property type="nucleotide sequence ID" value="NZ_JAAOIV010000002.1"/>
</dbReference>
<gene>
    <name evidence="8" type="ORF">G9U51_02510</name>
</gene>
<dbReference type="InterPro" id="IPR007624">
    <property type="entry name" value="RNA_pol_sigma70_r3"/>
</dbReference>
<sequence length="272" mass="30054">MTSLPTSDDLEDRTLQLLRTAQATDPADAAELRDRVVLMHRPMALRVAHRFEGRGVEADDLRQVALLGLVLAVNRFRPETGYAFAAYAIPTISGELKRYFRDHGWAVRPPRAVQETRLSLRAARPGLEQRLGRAPDAGESAAAVGRSAVAVRAAEDADRHYRWVSLDAPVSDDTSGTLGDTLTDSAAVEAFNRVELRIFLQPAVARLETHEREILRLRFGENLTQREIGQQIGASQMQVSRLLAAIFEQLRRELTAEPAPAGCRLIRADESG</sequence>
<dbReference type="Proteomes" id="UP000744769">
    <property type="component" value="Unassembled WGS sequence"/>
</dbReference>
<evidence type="ECO:0000256" key="4">
    <source>
        <dbReference type="ARBA" id="ARBA00023163"/>
    </source>
</evidence>
<evidence type="ECO:0000256" key="2">
    <source>
        <dbReference type="ARBA" id="ARBA00023082"/>
    </source>
</evidence>
<keyword evidence="4" id="KW-0804">Transcription</keyword>
<accession>A0A967AXP8</accession>
<keyword evidence="1" id="KW-0805">Transcription regulation</keyword>
<evidence type="ECO:0000256" key="1">
    <source>
        <dbReference type="ARBA" id="ARBA00023015"/>
    </source>
</evidence>
<dbReference type="InterPro" id="IPR013324">
    <property type="entry name" value="RNA_pol_sigma_r3/r4-like"/>
</dbReference>
<dbReference type="InterPro" id="IPR013325">
    <property type="entry name" value="RNA_pol_sigma_r2"/>
</dbReference>
<dbReference type="InterPro" id="IPR007630">
    <property type="entry name" value="RNA_pol_sigma70_r4"/>
</dbReference>
<dbReference type="PRINTS" id="PR00046">
    <property type="entry name" value="SIGMA70FCT"/>
</dbReference>
<keyword evidence="9" id="KW-1185">Reference proteome</keyword>
<feature type="domain" description="RNA polymerase sigma-70 region 2" evidence="6">
    <location>
        <begin position="37"/>
        <end position="105"/>
    </location>
</feature>
<dbReference type="CDD" id="cd06171">
    <property type="entry name" value="Sigma70_r4"/>
    <property type="match status" value="1"/>
</dbReference>
<evidence type="ECO:0000313" key="9">
    <source>
        <dbReference type="Proteomes" id="UP000744769"/>
    </source>
</evidence>
<dbReference type="PANTHER" id="PTHR30385">
    <property type="entry name" value="SIGMA FACTOR F FLAGELLAR"/>
    <property type="match status" value="1"/>
</dbReference>
<keyword evidence="2" id="KW-0731">Sigma factor</keyword>
<evidence type="ECO:0000259" key="6">
    <source>
        <dbReference type="Pfam" id="PF04542"/>
    </source>
</evidence>
<dbReference type="GO" id="GO:0006352">
    <property type="term" value="P:DNA-templated transcription initiation"/>
    <property type="evidence" value="ECO:0007669"/>
    <property type="project" value="InterPro"/>
</dbReference>
<name>A0A967AXP8_9MICO</name>
<dbReference type="AlphaFoldDB" id="A0A967AXP8"/>
<evidence type="ECO:0000259" key="5">
    <source>
        <dbReference type="Pfam" id="PF04539"/>
    </source>
</evidence>
<proteinExistence type="predicted"/>
<dbReference type="SUPFAM" id="SSF88946">
    <property type="entry name" value="Sigma2 domain of RNA polymerase sigma factors"/>
    <property type="match status" value="1"/>
</dbReference>
<dbReference type="Gene3D" id="1.20.120.1810">
    <property type="match status" value="1"/>
</dbReference>
<dbReference type="InterPro" id="IPR014284">
    <property type="entry name" value="RNA_pol_sigma-70_dom"/>
</dbReference>
<feature type="domain" description="RNA polymerase sigma-70 region 4" evidence="7">
    <location>
        <begin position="204"/>
        <end position="251"/>
    </location>
</feature>
<dbReference type="Pfam" id="PF04545">
    <property type="entry name" value="Sigma70_r4"/>
    <property type="match status" value="1"/>
</dbReference>
<dbReference type="PANTHER" id="PTHR30385:SF4">
    <property type="entry name" value="RNA POLYMERASE SIGMA-E FACTOR"/>
    <property type="match status" value="1"/>
</dbReference>
<reference evidence="8" key="1">
    <citation type="submission" date="2020-03" db="EMBL/GenBank/DDBJ databases">
        <title>Draft sequencing of Calidifontibacter sp. DB0510.</title>
        <authorList>
            <person name="Kim D.-U."/>
        </authorList>
    </citation>
    <scope>NUCLEOTIDE SEQUENCE</scope>
    <source>
        <strain evidence="8">DB0510</strain>
    </source>
</reference>
<evidence type="ECO:0000256" key="3">
    <source>
        <dbReference type="ARBA" id="ARBA00023125"/>
    </source>
</evidence>